<evidence type="ECO:0000256" key="10">
    <source>
        <dbReference type="ARBA" id="ARBA00049340"/>
    </source>
</evidence>
<dbReference type="PANTHER" id="PTHR11709:SF394">
    <property type="entry name" value="FI03373P-RELATED"/>
    <property type="match status" value="1"/>
</dbReference>
<comment type="cofactor">
    <cofactor evidence="11">
        <name>Cu(2+)</name>
        <dbReference type="ChEBI" id="CHEBI:29036"/>
    </cofactor>
</comment>
<dbReference type="OrthoDB" id="2121828at2759"/>
<feature type="binding site" description="type 1 copper site" evidence="11">
    <location>
        <position position="188"/>
    </location>
    <ligand>
        <name>Cu cation</name>
        <dbReference type="ChEBI" id="CHEBI:23378"/>
        <label>1</label>
    </ligand>
</feature>
<feature type="binding site" description="type 1 copper site" evidence="11">
    <location>
        <position position="147"/>
    </location>
    <ligand>
        <name>Cu cation</name>
        <dbReference type="ChEBI" id="CHEBI:23378"/>
        <label>1</label>
    </ligand>
</feature>
<evidence type="ECO:0000256" key="2">
    <source>
        <dbReference type="ARBA" id="ARBA00010609"/>
    </source>
</evidence>
<dbReference type="GO" id="GO:0005507">
    <property type="term" value="F:copper ion binding"/>
    <property type="evidence" value="ECO:0007669"/>
    <property type="project" value="InterPro"/>
</dbReference>
<dbReference type="InterPro" id="IPR011707">
    <property type="entry name" value="Cu-oxidase-like_N"/>
</dbReference>
<organism evidence="14 15">
    <name type="scientific">Rotaria sordida</name>
    <dbReference type="NCBI Taxonomy" id="392033"/>
    <lineage>
        <taxon>Eukaryota</taxon>
        <taxon>Metazoa</taxon>
        <taxon>Spiralia</taxon>
        <taxon>Gnathifera</taxon>
        <taxon>Rotifera</taxon>
        <taxon>Eurotatoria</taxon>
        <taxon>Bdelloidea</taxon>
        <taxon>Philodinida</taxon>
        <taxon>Philodinidae</taxon>
        <taxon>Rotaria</taxon>
    </lineage>
</organism>
<feature type="binding site" description="type 1 copper site" evidence="11">
    <location>
        <position position="382"/>
    </location>
    <ligand>
        <name>Cu cation</name>
        <dbReference type="ChEBI" id="CHEBI:23378"/>
        <label>1</label>
    </ligand>
</feature>
<keyword evidence="7" id="KW-0677">Repeat</keyword>
<evidence type="ECO:0000313" key="15">
    <source>
        <dbReference type="Proteomes" id="UP000663882"/>
    </source>
</evidence>
<dbReference type="AlphaFoldDB" id="A0A814E2G8"/>
<dbReference type="Gene3D" id="2.60.40.420">
    <property type="entry name" value="Cupredoxins - blue copper proteins"/>
    <property type="match status" value="2"/>
</dbReference>
<sequence length="427" mass="47115">MGSTLFSWKKQKEKSKKEEDEHHKSADADLTDTAAKTASTVDQNPSNSALNPQVSDTSKPSIDLHDIESYQHPIVFPPHMPPPIVHDGPVRVCIDMDTYIRTKPIDEESCFDWWTYNGGSPGPIIRMRLGDVLEIHFTNKDQTGMQHNIDFHAVEGPGGGSSLLTVNQGQKKIGLFKPLRAGLFLYHCAMAPAPVHLAQGMYGCVLVEPEDGLQPPAQREYCIVQAELYTSERIDEKEPVVYIGPDEEENREKIENELKGLSRLDMDIEAGVREKATYVLFNGMKGAEGYSFPEHTDTSIDLAKDALLAKPGDNIRIFFVNAGPNLVSSFHLIGGCWDRVWREADFVSAPAQAIQTTLVPAGGCAVVDFQPHVPGTYTMVDHSLFRIEKGAVKFIHVKGDPLSRPDLYASGSGHGLENCDACKLHPK</sequence>
<feature type="binding site" description="type 1 copper site" evidence="11">
    <location>
        <position position="187"/>
    </location>
    <ligand>
        <name>Cu cation</name>
        <dbReference type="ChEBI" id="CHEBI:23378"/>
        <label>1</label>
    </ligand>
</feature>
<feature type="region of interest" description="Disordered" evidence="12">
    <location>
        <begin position="1"/>
        <end position="59"/>
    </location>
</feature>
<dbReference type="InterPro" id="IPR045087">
    <property type="entry name" value="Cu-oxidase_fam"/>
</dbReference>
<evidence type="ECO:0000313" key="14">
    <source>
        <dbReference type="EMBL" id="CAF0965169.1"/>
    </source>
</evidence>
<evidence type="ECO:0000256" key="12">
    <source>
        <dbReference type="SAM" id="MobiDB-lite"/>
    </source>
</evidence>
<evidence type="ECO:0000256" key="5">
    <source>
        <dbReference type="ARBA" id="ARBA00017290"/>
    </source>
</evidence>
<gene>
    <name evidence="14" type="ORF">RFH988_LOCUS12333</name>
</gene>
<dbReference type="PRINTS" id="PR00695">
    <property type="entry name" value="CUNO2RDTASE"/>
</dbReference>
<dbReference type="CDD" id="cd11020">
    <property type="entry name" value="CuRO_1_CuNIR"/>
    <property type="match status" value="1"/>
</dbReference>
<feature type="binding site" description="type 1 copper site" evidence="11">
    <location>
        <position position="152"/>
    </location>
    <ligand>
        <name>Cu cation</name>
        <dbReference type="ChEBI" id="CHEBI:23378"/>
        <label>1</label>
    </ligand>
</feature>
<comment type="subunit">
    <text evidence="3">Homotrimer.</text>
</comment>
<evidence type="ECO:0000256" key="3">
    <source>
        <dbReference type="ARBA" id="ARBA00011233"/>
    </source>
</evidence>
<feature type="domain" description="Plastocyanin-like" evidence="13">
    <location>
        <begin position="112"/>
        <end position="210"/>
    </location>
</feature>
<dbReference type="EC" id="1.7.2.1" evidence="4"/>
<keyword evidence="9 11" id="KW-0186">Copper</keyword>
<feature type="binding site" description="type 1 copper site" evidence="11">
    <location>
        <position position="196"/>
    </location>
    <ligand>
        <name>Cu cation</name>
        <dbReference type="ChEBI" id="CHEBI:23378"/>
        <label>1</label>
    </ligand>
</feature>
<feature type="compositionally biased region" description="Low complexity" evidence="12">
    <location>
        <begin position="31"/>
        <end position="40"/>
    </location>
</feature>
<dbReference type="Pfam" id="PF07732">
    <property type="entry name" value="Cu-oxidase_3"/>
    <property type="match status" value="1"/>
</dbReference>
<comment type="similarity">
    <text evidence="2">Belongs to the multicopper oxidase family.</text>
</comment>
<dbReference type="InterPro" id="IPR001287">
    <property type="entry name" value="NO2-reductase_Cu"/>
</dbReference>
<evidence type="ECO:0000256" key="7">
    <source>
        <dbReference type="ARBA" id="ARBA00022737"/>
    </source>
</evidence>
<feature type="compositionally biased region" description="Polar residues" evidence="12">
    <location>
        <begin position="41"/>
        <end position="59"/>
    </location>
</feature>
<dbReference type="CDD" id="cd04208">
    <property type="entry name" value="CuRO_2_CuNIR"/>
    <property type="match status" value="1"/>
</dbReference>
<feature type="binding site" description="type 1 copper site" evidence="11">
    <location>
        <position position="201"/>
    </location>
    <ligand>
        <name>Cu cation</name>
        <dbReference type="ChEBI" id="CHEBI:23378"/>
        <label>1</label>
    </ligand>
</feature>
<dbReference type="InterPro" id="IPR008972">
    <property type="entry name" value="Cupredoxin"/>
</dbReference>
<evidence type="ECO:0000256" key="11">
    <source>
        <dbReference type="PIRSR" id="PIRSR601287-1"/>
    </source>
</evidence>
<dbReference type="GO" id="GO:0050421">
    <property type="term" value="F:nitrite reductase (NO-forming) activity"/>
    <property type="evidence" value="ECO:0007669"/>
    <property type="project" value="UniProtKB-EC"/>
</dbReference>
<comment type="cofactor">
    <cofactor evidence="1 11">
        <name>Cu(+)</name>
        <dbReference type="ChEBI" id="CHEBI:49552"/>
    </cofactor>
</comment>
<dbReference type="SUPFAM" id="SSF49503">
    <property type="entry name" value="Cupredoxins"/>
    <property type="match status" value="2"/>
</dbReference>
<evidence type="ECO:0000256" key="1">
    <source>
        <dbReference type="ARBA" id="ARBA00001960"/>
    </source>
</evidence>
<evidence type="ECO:0000256" key="8">
    <source>
        <dbReference type="ARBA" id="ARBA00023002"/>
    </source>
</evidence>
<name>A0A814E2G8_9BILA</name>
<dbReference type="EMBL" id="CAJNOO010000511">
    <property type="protein sequence ID" value="CAF0965169.1"/>
    <property type="molecule type" value="Genomic_DNA"/>
</dbReference>
<evidence type="ECO:0000256" key="6">
    <source>
        <dbReference type="ARBA" id="ARBA00022723"/>
    </source>
</evidence>
<protein>
    <recommendedName>
        <fullName evidence="5">Copper-containing nitrite reductase</fullName>
        <ecNumber evidence="4">1.7.2.1</ecNumber>
    </recommendedName>
</protein>
<feature type="compositionally biased region" description="Basic and acidic residues" evidence="12">
    <location>
        <begin position="15"/>
        <end position="27"/>
    </location>
</feature>
<accession>A0A814E2G8</accession>
<proteinExistence type="inferred from homology"/>
<comment type="caution">
    <text evidence="14">The sequence shown here is derived from an EMBL/GenBank/DDBJ whole genome shotgun (WGS) entry which is preliminary data.</text>
</comment>
<dbReference type="FunFam" id="2.60.40.420:FF:000093">
    <property type="entry name" value="Copper-containing nitrite reductase"/>
    <property type="match status" value="1"/>
</dbReference>
<evidence type="ECO:0000256" key="4">
    <source>
        <dbReference type="ARBA" id="ARBA00011882"/>
    </source>
</evidence>
<comment type="catalytic activity">
    <reaction evidence="10">
        <text>nitric oxide + Fe(III)-[cytochrome c] + H2O = Fe(II)-[cytochrome c] + nitrite + 2 H(+)</text>
        <dbReference type="Rhea" id="RHEA:15233"/>
        <dbReference type="Rhea" id="RHEA-COMP:10350"/>
        <dbReference type="Rhea" id="RHEA-COMP:14399"/>
        <dbReference type="ChEBI" id="CHEBI:15377"/>
        <dbReference type="ChEBI" id="CHEBI:15378"/>
        <dbReference type="ChEBI" id="CHEBI:16301"/>
        <dbReference type="ChEBI" id="CHEBI:16480"/>
        <dbReference type="ChEBI" id="CHEBI:29033"/>
        <dbReference type="ChEBI" id="CHEBI:29034"/>
        <dbReference type="EC" id="1.7.2.1"/>
    </reaction>
</comment>
<keyword evidence="8" id="KW-0560">Oxidoreductase</keyword>
<reference evidence="14" key="1">
    <citation type="submission" date="2021-02" db="EMBL/GenBank/DDBJ databases">
        <authorList>
            <person name="Nowell W R."/>
        </authorList>
    </citation>
    <scope>NUCLEOTIDE SEQUENCE</scope>
</reference>
<dbReference type="PANTHER" id="PTHR11709">
    <property type="entry name" value="MULTI-COPPER OXIDASE"/>
    <property type="match status" value="1"/>
</dbReference>
<evidence type="ECO:0000259" key="13">
    <source>
        <dbReference type="Pfam" id="PF07732"/>
    </source>
</evidence>
<evidence type="ECO:0000256" key="9">
    <source>
        <dbReference type="ARBA" id="ARBA00023008"/>
    </source>
</evidence>
<dbReference type="Proteomes" id="UP000663882">
    <property type="component" value="Unassembled WGS sequence"/>
</dbReference>
<keyword evidence="6 11" id="KW-0479">Metal-binding</keyword>